<dbReference type="InterPro" id="IPR020471">
    <property type="entry name" value="AKR"/>
</dbReference>
<keyword evidence="1" id="KW-0560">Oxidoreductase</keyword>
<keyword evidence="5" id="KW-1185">Reference proteome</keyword>
<sequence>MESTPVVDDDDDYNEGEDVKLTAKEYLDLIKFHNDPKGPLKYTFVDEDPLTGEDVISEGETENLDVKKCTNGSLDFDDVPEATPEQKKNNGWTKNWPTVWRSHEEDLKNFKPEEREQWRMKEMEGENDRVQWFDLTGGKRVMEAKQRARIESCRHDTKNLKIWRKEAREEIALMQRLRKEHGLVDDDGEEGNMGPRETVAPAAAPTAFLRYDIDEEKINIPLLGLGTWKSNPGEVRKAVEVALKCGYRHIDCASIYKNEDEVGDALEHVFKTTTLVREDVFITSKVWNDMHKYEQVLPAVQQTLRELKSDYLDLYLIHWPVTDSNTRYIDPPIEVTWRAMERLVDIGAVRAIGVSNFSVKKLKHILSFCKIKPAVCQVEIHPYWRQAEIIEFCEQNKIHVTAYSPLGSPDSASVLGRSGPNLMDDAVVKEVASSDEANKNIGQVLVRWALQTRPKSSVLVKSINPERIKSNLDVFDWQLSNESIATLSSLPTQKRMVDGSFFKLEYDLWDERVDEKSSYGGAMPSETFVTAETFDRDGSKSSKLHPGFVKSAAVAGRRKSAGVPSTIKENLNNDSSSSDDDIEDPRKALRQLKNLSTRGQAALR</sequence>
<dbReference type="FunFam" id="3.20.20.100:FF:000002">
    <property type="entry name" value="2,5-diketo-D-gluconic acid reductase A"/>
    <property type="match status" value="1"/>
</dbReference>
<feature type="region of interest" description="Disordered" evidence="2">
    <location>
        <begin position="555"/>
        <end position="604"/>
    </location>
</feature>
<organism evidence="4 5">
    <name type="scientific">Bathycoccus prasinos</name>
    <dbReference type="NCBI Taxonomy" id="41875"/>
    <lineage>
        <taxon>Eukaryota</taxon>
        <taxon>Viridiplantae</taxon>
        <taxon>Chlorophyta</taxon>
        <taxon>Mamiellophyceae</taxon>
        <taxon>Mamiellales</taxon>
        <taxon>Bathycoccaceae</taxon>
        <taxon>Bathycoccus</taxon>
    </lineage>
</organism>
<dbReference type="Proteomes" id="UP000198341">
    <property type="component" value="Chromosome 6"/>
</dbReference>
<dbReference type="InterPro" id="IPR018170">
    <property type="entry name" value="Aldo/ket_reductase_CS"/>
</dbReference>
<reference evidence="4 5" key="1">
    <citation type="submission" date="2011-10" db="EMBL/GenBank/DDBJ databases">
        <authorList>
            <person name="Genoscope - CEA"/>
        </authorList>
    </citation>
    <scope>NUCLEOTIDE SEQUENCE [LARGE SCALE GENOMIC DNA]</scope>
    <source>
        <strain evidence="4 5">RCC 1105</strain>
    </source>
</reference>
<evidence type="ECO:0000256" key="2">
    <source>
        <dbReference type="SAM" id="MobiDB-lite"/>
    </source>
</evidence>
<gene>
    <name evidence="4" type="ORF">Bathy06g04860</name>
</gene>
<dbReference type="PROSITE" id="PS00798">
    <property type="entry name" value="ALDOKETO_REDUCTASE_1"/>
    <property type="match status" value="1"/>
</dbReference>
<protein>
    <recommendedName>
        <fullName evidence="3">NADP-dependent oxidoreductase domain-containing protein</fullName>
    </recommendedName>
</protein>
<dbReference type="PROSITE" id="PS00062">
    <property type="entry name" value="ALDOKETO_REDUCTASE_2"/>
    <property type="match status" value="1"/>
</dbReference>
<dbReference type="GO" id="GO:0016616">
    <property type="term" value="F:oxidoreductase activity, acting on the CH-OH group of donors, NAD or NADP as acceptor"/>
    <property type="evidence" value="ECO:0007669"/>
    <property type="project" value="UniProtKB-ARBA"/>
</dbReference>
<dbReference type="Pfam" id="PF00248">
    <property type="entry name" value="Aldo_ket_red"/>
    <property type="match status" value="1"/>
</dbReference>
<dbReference type="Gene3D" id="3.20.20.100">
    <property type="entry name" value="NADP-dependent oxidoreductase domain"/>
    <property type="match status" value="1"/>
</dbReference>
<name>K8EH38_9CHLO</name>
<dbReference type="SUPFAM" id="SSF51430">
    <property type="entry name" value="NAD(P)-linked oxidoreductase"/>
    <property type="match status" value="1"/>
</dbReference>
<dbReference type="PROSITE" id="PS00063">
    <property type="entry name" value="ALDOKETO_REDUCTASE_3"/>
    <property type="match status" value="1"/>
</dbReference>
<dbReference type="InterPro" id="IPR023210">
    <property type="entry name" value="NADP_OxRdtase_dom"/>
</dbReference>
<proteinExistence type="predicted"/>
<evidence type="ECO:0000313" key="5">
    <source>
        <dbReference type="Proteomes" id="UP000198341"/>
    </source>
</evidence>
<dbReference type="PANTHER" id="PTHR11732">
    <property type="entry name" value="ALDO/KETO REDUCTASE"/>
    <property type="match status" value="1"/>
</dbReference>
<dbReference type="STRING" id="41875.K8EH38"/>
<dbReference type="OrthoDB" id="416253at2759"/>
<evidence type="ECO:0000259" key="3">
    <source>
        <dbReference type="Pfam" id="PF00248"/>
    </source>
</evidence>
<dbReference type="eggNOG" id="KOG1577">
    <property type="taxonomic scope" value="Eukaryota"/>
</dbReference>
<dbReference type="PRINTS" id="PR00069">
    <property type="entry name" value="ALDKETRDTASE"/>
</dbReference>
<dbReference type="KEGG" id="bpg:Bathy06g04860"/>
<accession>K8EH38</accession>
<dbReference type="RefSeq" id="XP_007512719.1">
    <property type="nucleotide sequence ID" value="XM_007512657.1"/>
</dbReference>
<dbReference type="GeneID" id="19015467"/>
<evidence type="ECO:0000313" key="4">
    <source>
        <dbReference type="EMBL" id="CCO17319.1"/>
    </source>
</evidence>
<feature type="region of interest" description="Disordered" evidence="2">
    <location>
        <begin position="75"/>
        <end position="95"/>
    </location>
</feature>
<dbReference type="AlphaFoldDB" id="K8EH38"/>
<evidence type="ECO:0000256" key="1">
    <source>
        <dbReference type="ARBA" id="ARBA00023002"/>
    </source>
</evidence>
<feature type="domain" description="NADP-dependent oxidoreductase" evidence="3">
    <location>
        <begin position="223"/>
        <end position="489"/>
    </location>
</feature>
<feature type="compositionally biased region" description="Polar residues" evidence="2">
    <location>
        <begin position="593"/>
        <end position="604"/>
    </location>
</feature>
<dbReference type="InterPro" id="IPR036812">
    <property type="entry name" value="NAD(P)_OxRdtase_dom_sf"/>
</dbReference>
<dbReference type="EMBL" id="FO082273">
    <property type="protein sequence ID" value="CCO17319.1"/>
    <property type="molecule type" value="Genomic_DNA"/>
</dbReference>